<gene>
    <name evidence="2" type="ORF">NQX30_00230</name>
</gene>
<dbReference type="SMART" id="SM00028">
    <property type="entry name" value="TPR"/>
    <property type="match status" value="4"/>
</dbReference>
<evidence type="ECO:0000313" key="3">
    <source>
        <dbReference type="Proteomes" id="UP001168167"/>
    </source>
</evidence>
<comment type="caution">
    <text evidence="2">The sequence shown here is derived from an EMBL/GenBank/DDBJ whole genome shotgun (WGS) entry which is preliminary data.</text>
</comment>
<feature type="region of interest" description="Disordered" evidence="1">
    <location>
        <begin position="1"/>
        <end position="37"/>
    </location>
</feature>
<dbReference type="Proteomes" id="UP001168167">
    <property type="component" value="Unassembled WGS sequence"/>
</dbReference>
<evidence type="ECO:0000256" key="1">
    <source>
        <dbReference type="SAM" id="MobiDB-lite"/>
    </source>
</evidence>
<accession>A0ABT7QJC2</accession>
<dbReference type="Pfam" id="PF13432">
    <property type="entry name" value="TPR_16"/>
    <property type="match status" value="1"/>
</dbReference>
<keyword evidence="3" id="KW-1185">Reference proteome</keyword>
<dbReference type="SUPFAM" id="SSF48452">
    <property type="entry name" value="TPR-like"/>
    <property type="match status" value="1"/>
</dbReference>
<dbReference type="InterPro" id="IPR011990">
    <property type="entry name" value="TPR-like_helical_dom_sf"/>
</dbReference>
<dbReference type="Gene3D" id="1.25.40.10">
    <property type="entry name" value="Tetratricopeptide repeat domain"/>
    <property type="match status" value="2"/>
</dbReference>
<sequence>MSLLLNSLKKADEENKVQSSSEVFQEKPASAESVSGAEKSIDFDTIVSAESQKSIAPSVDAGTSYVGAAKVFRAGGERSSAENTGGSRKKLISVSLIGVVALGSYFALSNNVVPGLNFDSVSGLRGGDSSPQITSSSNRSVAAPKLKVASSQEGVLSLPIPRIDVQAEIDFAALQIPRADDLSSVEEKREYVEKIAILTGYDPRLKDEGQKEKKLNIEEGISSPLDGEDVKKEEVSAIVNAESSRARKKKLDALTSYESVLKNNLRIHSSDSGQDSMVAEADVVVEGQKLAQTNLLEDDKKSNSDKKVNIAPSMDGVERNKLLLQAQSFYKASSYAEAESLYRQVLVRNPTNIDALHGLALVAVASGRYKLAVATYLQILDYYPSDSVAIADLANLHNISNQNMYELEAALKKAIGDNAVWDSRLYFSLGNLYASNDRWLDAQEAYFEAHSRELRNPDYSYNLAVVLDYLAKSELAINYYELSLKLSKNSVIGFDANQVKARINKLRK</sequence>
<reference evidence="2" key="1">
    <citation type="submission" date="2022-08" db="EMBL/GenBank/DDBJ databases">
        <authorList>
            <person name="Dzunkova M."/>
            <person name="La Clair J."/>
            <person name="Tyml T."/>
            <person name="Doud D."/>
            <person name="Schulz F."/>
            <person name="Piquer S."/>
            <person name="Porcel Sanchis D."/>
            <person name="Osborn A."/>
            <person name="Robinson D."/>
            <person name="Louie K.B."/>
            <person name="Bowen B.P."/>
            <person name="Bowers R."/>
            <person name="Lee J."/>
            <person name="Arnau Llombart V."/>
            <person name="Diaz Villanueva W."/>
            <person name="Gosliner T."/>
            <person name="Northen T."/>
            <person name="Cheng J.-F."/>
            <person name="Burkart M.D."/>
            <person name="Woyke T."/>
        </authorList>
    </citation>
    <scope>NUCLEOTIDE SEQUENCE</scope>
    <source>
        <strain evidence="2">Df01</strain>
    </source>
</reference>
<protein>
    <submittedName>
        <fullName evidence="2">Tetratricopeptide repeat protein</fullName>
    </submittedName>
</protein>
<organism evidence="2 3">
    <name type="scientific">Candidatus Doriopsillibacter californiensis</name>
    <dbReference type="NCBI Taxonomy" id="2970740"/>
    <lineage>
        <taxon>Bacteria</taxon>
        <taxon>Pseudomonadati</taxon>
        <taxon>Pseudomonadota</taxon>
        <taxon>Gammaproteobacteria</taxon>
        <taxon>Candidatus Tethybacterales</taxon>
        <taxon>Candidatus Persebacteraceae</taxon>
        <taxon>Candidatus Doriopsillibacter</taxon>
    </lineage>
</organism>
<reference evidence="2" key="2">
    <citation type="journal article" date="2023" name="Microbiome">
        <title>Synthase-selected sorting approach identifies a beta-lactone synthase in a nudibranch symbiotic bacterium.</title>
        <authorList>
            <person name="Dzunkova M."/>
            <person name="La Clair J.J."/>
            <person name="Tyml T."/>
            <person name="Doud D."/>
            <person name="Schulz F."/>
            <person name="Piquer-Esteban S."/>
            <person name="Porcel Sanchis D."/>
            <person name="Osborn A."/>
            <person name="Robinson D."/>
            <person name="Louie K.B."/>
            <person name="Bowen B.P."/>
            <person name="Bowers R.M."/>
            <person name="Lee J."/>
            <person name="Arnau V."/>
            <person name="Diaz-Villanueva W."/>
            <person name="Stepanauskas R."/>
            <person name="Gosliner T."/>
            <person name="Date S.V."/>
            <person name="Northen T.R."/>
            <person name="Cheng J.F."/>
            <person name="Burkart M.D."/>
            <person name="Woyke T."/>
        </authorList>
    </citation>
    <scope>NUCLEOTIDE SEQUENCE</scope>
    <source>
        <strain evidence="2">Df01</strain>
    </source>
</reference>
<evidence type="ECO:0000313" key="2">
    <source>
        <dbReference type="EMBL" id="MDM5146818.1"/>
    </source>
</evidence>
<dbReference type="EMBL" id="JANQAO010000001">
    <property type="protein sequence ID" value="MDM5146818.1"/>
    <property type="molecule type" value="Genomic_DNA"/>
</dbReference>
<proteinExistence type="predicted"/>
<name>A0ABT7QJC2_9GAMM</name>
<dbReference type="InterPro" id="IPR019734">
    <property type="entry name" value="TPR_rpt"/>
</dbReference>